<comment type="caution">
    <text evidence="1">The sequence shown here is derived from an EMBL/GenBank/DDBJ whole genome shotgun (WGS) entry which is preliminary data.</text>
</comment>
<reference evidence="1" key="2">
    <citation type="submission" date="2021-02" db="EMBL/GenBank/DDBJ databases">
        <authorList>
            <person name="Kimball J.A."/>
            <person name="Haas M.W."/>
            <person name="Macchietto M."/>
            <person name="Kono T."/>
            <person name="Duquette J."/>
            <person name="Shao M."/>
        </authorList>
    </citation>
    <scope>NUCLEOTIDE SEQUENCE</scope>
    <source>
        <tissue evidence="1">Fresh leaf tissue</tissue>
    </source>
</reference>
<proteinExistence type="predicted"/>
<sequence>MPVAMCGSIHHNILDFPHVIVTLDELALHENRPEVSRRYVEMSYTMRTRWSTPKVVTSSNRARKVPSVSGTEGESWLRRYENLFDILGSCQSHRLCRTTEGGSDGEGNHQGEGRE</sequence>
<gene>
    <name evidence="1" type="ORF">GUJ93_ZPchr0013g35529</name>
</gene>
<dbReference type="AlphaFoldDB" id="A0A8J6BUP7"/>
<protein>
    <submittedName>
        <fullName evidence="1">Uncharacterized protein</fullName>
    </submittedName>
</protein>
<evidence type="ECO:0000313" key="2">
    <source>
        <dbReference type="Proteomes" id="UP000729402"/>
    </source>
</evidence>
<accession>A0A8J6BUP7</accession>
<keyword evidence="2" id="KW-1185">Reference proteome</keyword>
<reference evidence="1" key="1">
    <citation type="journal article" date="2021" name="bioRxiv">
        <title>Whole Genome Assembly and Annotation of Northern Wild Rice, Zizania palustris L., Supports a Whole Genome Duplication in the Zizania Genus.</title>
        <authorList>
            <person name="Haas M."/>
            <person name="Kono T."/>
            <person name="Macchietto M."/>
            <person name="Millas R."/>
            <person name="McGilp L."/>
            <person name="Shao M."/>
            <person name="Duquette J."/>
            <person name="Hirsch C.N."/>
            <person name="Kimball J."/>
        </authorList>
    </citation>
    <scope>NUCLEOTIDE SEQUENCE</scope>
    <source>
        <tissue evidence="1">Fresh leaf tissue</tissue>
    </source>
</reference>
<name>A0A8J6BUP7_ZIZPA</name>
<organism evidence="1 2">
    <name type="scientific">Zizania palustris</name>
    <name type="common">Northern wild rice</name>
    <dbReference type="NCBI Taxonomy" id="103762"/>
    <lineage>
        <taxon>Eukaryota</taxon>
        <taxon>Viridiplantae</taxon>
        <taxon>Streptophyta</taxon>
        <taxon>Embryophyta</taxon>
        <taxon>Tracheophyta</taxon>
        <taxon>Spermatophyta</taxon>
        <taxon>Magnoliopsida</taxon>
        <taxon>Liliopsida</taxon>
        <taxon>Poales</taxon>
        <taxon>Poaceae</taxon>
        <taxon>BOP clade</taxon>
        <taxon>Oryzoideae</taxon>
        <taxon>Oryzeae</taxon>
        <taxon>Zizaniinae</taxon>
        <taxon>Zizania</taxon>
    </lineage>
</organism>
<dbReference type="EMBL" id="JAAALK010000079">
    <property type="protein sequence ID" value="KAG8095984.1"/>
    <property type="molecule type" value="Genomic_DNA"/>
</dbReference>
<dbReference type="Proteomes" id="UP000729402">
    <property type="component" value="Unassembled WGS sequence"/>
</dbReference>
<evidence type="ECO:0000313" key="1">
    <source>
        <dbReference type="EMBL" id="KAG8095984.1"/>
    </source>
</evidence>